<organism evidence="2 3">
    <name type="scientific">Sphingomonas arantia</name>
    <dbReference type="NCBI Taxonomy" id="1460676"/>
    <lineage>
        <taxon>Bacteria</taxon>
        <taxon>Pseudomonadati</taxon>
        <taxon>Pseudomonadota</taxon>
        <taxon>Alphaproteobacteria</taxon>
        <taxon>Sphingomonadales</taxon>
        <taxon>Sphingomonadaceae</taxon>
        <taxon>Sphingomonas</taxon>
    </lineage>
</organism>
<gene>
    <name evidence="2" type="ORF">ACFSGX_01110</name>
</gene>
<dbReference type="EMBL" id="JBHUGS010000001">
    <property type="protein sequence ID" value="MFD1949363.1"/>
    <property type="molecule type" value="Genomic_DNA"/>
</dbReference>
<dbReference type="PANTHER" id="PTHR30399">
    <property type="entry name" value="UNCHARACTERIZED PROTEIN YGJP"/>
    <property type="match status" value="1"/>
</dbReference>
<dbReference type="PANTHER" id="PTHR30399:SF1">
    <property type="entry name" value="UTP PYROPHOSPHATASE"/>
    <property type="match status" value="1"/>
</dbReference>
<reference evidence="3" key="1">
    <citation type="journal article" date="2019" name="Int. J. Syst. Evol. Microbiol.">
        <title>The Global Catalogue of Microorganisms (GCM) 10K type strain sequencing project: providing services to taxonomists for standard genome sequencing and annotation.</title>
        <authorList>
            <consortium name="The Broad Institute Genomics Platform"/>
            <consortium name="The Broad Institute Genome Sequencing Center for Infectious Disease"/>
            <person name="Wu L."/>
            <person name="Ma J."/>
        </authorList>
    </citation>
    <scope>NUCLEOTIDE SEQUENCE [LARGE SCALE GENOMIC DNA]</scope>
    <source>
        <strain evidence="3">CGMCC 1.12702</strain>
    </source>
</reference>
<evidence type="ECO:0000313" key="2">
    <source>
        <dbReference type="EMBL" id="MFD1949363.1"/>
    </source>
</evidence>
<dbReference type="CDD" id="cd07344">
    <property type="entry name" value="M48_yhfN_like"/>
    <property type="match status" value="1"/>
</dbReference>
<dbReference type="InterPro" id="IPR053136">
    <property type="entry name" value="UTP_pyrophosphatase-like"/>
</dbReference>
<feature type="domain" description="YgjP-like metallopeptidase" evidence="1">
    <location>
        <begin position="30"/>
        <end position="226"/>
    </location>
</feature>
<accession>A0ABW4TS95</accession>
<proteinExistence type="predicted"/>
<dbReference type="InterPro" id="IPR002725">
    <property type="entry name" value="YgjP-like_metallopeptidase"/>
</dbReference>
<name>A0ABW4TS95_9SPHN</name>
<sequence>MSLFSRPAPKLPSFGDAPLVVRRMAQSKALRLRVDPRDRSVRLTMPARGALKPALAWVESKRDWIEAQLAAIPSVAAIGPGAVIPYEDGALPILWSAGGPRTPRRAADGLHLGGPEELVARRVLRWLAAEARRVLDAETREYAALAGVAVGAVGIGDARSRWGSCSSGGDIRYSWRLILAPPAVRRATVAHEVAHRIHMDHSAAFHAAVARLYGREPRVEREWLRRNGALIQGYGRQA</sequence>
<dbReference type="RefSeq" id="WP_380926830.1">
    <property type="nucleotide sequence ID" value="NZ_JBHUGS010000001.1"/>
</dbReference>
<comment type="caution">
    <text evidence="2">The sequence shown here is derived from an EMBL/GenBank/DDBJ whole genome shotgun (WGS) entry which is preliminary data.</text>
</comment>
<evidence type="ECO:0000259" key="1">
    <source>
        <dbReference type="Pfam" id="PF01863"/>
    </source>
</evidence>
<dbReference type="Proteomes" id="UP001597400">
    <property type="component" value="Unassembled WGS sequence"/>
</dbReference>
<evidence type="ECO:0000313" key="3">
    <source>
        <dbReference type="Proteomes" id="UP001597400"/>
    </source>
</evidence>
<protein>
    <submittedName>
        <fullName evidence="2">M48 family metallopeptidase</fullName>
    </submittedName>
</protein>
<dbReference type="Pfam" id="PF01863">
    <property type="entry name" value="YgjP-like"/>
    <property type="match status" value="1"/>
</dbReference>
<dbReference type="Gene3D" id="3.30.2010.10">
    <property type="entry name" value="Metalloproteases ('zincins'), catalytic domain"/>
    <property type="match status" value="1"/>
</dbReference>
<keyword evidence="3" id="KW-1185">Reference proteome</keyword>